<evidence type="ECO:0000256" key="1">
    <source>
        <dbReference type="SAM" id="MobiDB-lite"/>
    </source>
</evidence>
<gene>
    <name evidence="3" type="ORF">AOXY_G5130</name>
</gene>
<proteinExistence type="predicted"/>
<dbReference type="GO" id="GO:0003677">
    <property type="term" value="F:DNA binding"/>
    <property type="evidence" value="ECO:0007669"/>
    <property type="project" value="InterPro"/>
</dbReference>
<dbReference type="PROSITE" id="PS51457">
    <property type="entry name" value="BEN"/>
    <property type="match status" value="1"/>
</dbReference>
<feature type="domain" description="BEN" evidence="2">
    <location>
        <begin position="37"/>
        <end position="110"/>
    </location>
</feature>
<name>A0AAD8LQP5_ACIOX</name>
<comment type="caution">
    <text evidence="3">The sequence shown here is derived from an EMBL/GenBank/DDBJ whole genome shotgun (WGS) entry which is preliminary data.</text>
</comment>
<dbReference type="Gene3D" id="1.10.10.2590">
    <property type="entry name" value="BEN domain"/>
    <property type="match status" value="1"/>
</dbReference>
<evidence type="ECO:0000259" key="2">
    <source>
        <dbReference type="PROSITE" id="PS51457"/>
    </source>
</evidence>
<reference evidence="3" key="1">
    <citation type="submission" date="2022-02" db="EMBL/GenBank/DDBJ databases">
        <title>Atlantic sturgeon de novo genome assembly.</title>
        <authorList>
            <person name="Stock M."/>
            <person name="Klopp C."/>
            <person name="Guiguen Y."/>
            <person name="Cabau C."/>
            <person name="Parinello H."/>
            <person name="Santidrian Yebra-Pimentel E."/>
            <person name="Kuhl H."/>
            <person name="Dirks R.P."/>
            <person name="Guessner J."/>
            <person name="Wuertz S."/>
            <person name="Du K."/>
            <person name="Schartl M."/>
        </authorList>
    </citation>
    <scope>NUCLEOTIDE SEQUENCE</scope>
    <source>
        <strain evidence="3">STURGEONOMICS-FGT-2020</strain>
        <tissue evidence="3">Whole blood</tissue>
    </source>
</reference>
<protein>
    <recommendedName>
        <fullName evidence="2">BEN domain-containing protein</fullName>
    </recommendedName>
</protein>
<evidence type="ECO:0000313" key="3">
    <source>
        <dbReference type="EMBL" id="KAK1172526.1"/>
    </source>
</evidence>
<dbReference type="AlphaFoldDB" id="A0AAD8LQP5"/>
<feature type="region of interest" description="Disordered" evidence="1">
    <location>
        <begin position="1"/>
        <end position="27"/>
    </location>
</feature>
<sequence>MEKSFYKSPSHEAPCSVSGARQDNSDPDHEMEMIQLSSGIKIIKSKLQRCSHKTHTKLVSDLLTVLVPREILAQCSLTGTSSHAAKEGKLRKENWTKRLLMPLFCTPQRH</sequence>
<dbReference type="InterPro" id="IPR018379">
    <property type="entry name" value="BEN_domain"/>
</dbReference>
<keyword evidence="4" id="KW-1185">Reference proteome</keyword>
<dbReference type="EMBL" id="JAGXEW010000004">
    <property type="protein sequence ID" value="KAK1172526.1"/>
    <property type="molecule type" value="Genomic_DNA"/>
</dbReference>
<accession>A0AAD8LQP5</accession>
<evidence type="ECO:0000313" key="4">
    <source>
        <dbReference type="Proteomes" id="UP001230051"/>
    </source>
</evidence>
<organism evidence="3 4">
    <name type="scientific">Acipenser oxyrinchus oxyrinchus</name>
    <dbReference type="NCBI Taxonomy" id="40147"/>
    <lineage>
        <taxon>Eukaryota</taxon>
        <taxon>Metazoa</taxon>
        <taxon>Chordata</taxon>
        <taxon>Craniata</taxon>
        <taxon>Vertebrata</taxon>
        <taxon>Euteleostomi</taxon>
        <taxon>Actinopterygii</taxon>
        <taxon>Chondrostei</taxon>
        <taxon>Acipenseriformes</taxon>
        <taxon>Acipenseridae</taxon>
        <taxon>Acipenser</taxon>
    </lineage>
</organism>
<dbReference type="Proteomes" id="UP001230051">
    <property type="component" value="Unassembled WGS sequence"/>
</dbReference>